<feature type="chain" id="PRO_5040809348" description="Lipocalin-like domain-containing protein" evidence="1">
    <location>
        <begin position="22"/>
        <end position="192"/>
    </location>
</feature>
<name>A0A9X3FA59_9BACT</name>
<evidence type="ECO:0000256" key="1">
    <source>
        <dbReference type="SAM" id="SignalP"/>
    </source>
</evidence>
<evidence type="ECO:0000313" key="2">
    <source>
        <dbReference type="EMBL" id="MCY1722507.1"/>
    </source>
</evidence>
<gene>
    <name evidence="2" type="ORF">OU798_19310</name>
</gene>
<comment type="caution">
    <text evidence="2">The sequence shown here is derived from an EMBL/GenBank/DDBJ whole genome shotgun (WGS) entry which is preliminary data.</text>
</comment>
<dbReference type="AlphaFoldDB" id="A0A9X3FA59"/>
<dbReference type="RefSeq" id="WP_343334833.1">
    <property type="nucleotide sequence ID" value="NZ_JAPOHD010000059.1"/>
</dbReference>
<dbReference type="EMBL" id="JAPOHD010000059">
    <property type="protein sequence ID" value="MCY1722507.1"/>
    <property type="molecule type" value="Genomic_DNA"/>
</dbReference>
<organism evidence="2 3">
    <name type="scientific">Draconibacterium aestuarii</name>
    <dbReference type="NCBI Taxonomy" id="2998507"/>
    <lineage>
        <taxon>Bacteria</taxon>
        <taxon>Pseudomonadati</taxon>
        <taxon>Bacteroidota</taxon>
        <taxon>Bacteroidia</taxon>
        <taxon>Marinilabiliales</taxon>
        <taxon>Prolixibacteraceae</taxon>
        <taxon>Draconibacterium</taxon>
    </lineage>
</organism>
<feature type="signal peptide" evidence="1">
    <location>
        <begin position="1"/>
        <end position="21"/>
    </location>
</feature>
<evidence type="ECO:0008006" key="4">
    <source>
        <dbReference type="Google" id="ProtNLM"/>
    </source>
</evidence>
<sequence length="192" mass="20723">MKTLKLLVLLVVMSAFISSCQSDENTGVPKQITTVYTYKGLLRNLEGVNGELVFNDFKLADIIGEDPAKNLESGEMQVASCSIEIEGLKNIEMPDGEEAILNNFTVTVGSNSPVLLGNCMVEPNAANEFASDIPQSTAKFIGVISDIFSDLTKGTKNTALKVSFTPNVDITASSGVYLKIVIGGTYYYIEFE</sequence>
<protein>
    <recommendedName>
        <fullName evidence="4">Lipocalin-like domain-containing protein</fullName>
    </recommendedName>
</protein>
<reference evidence="2" key="1">
    <citation type="submission" date="2022-11" db="EMBL/GenBank/DDBJ databases">
        <title>Marilongibacter aestuarii gen. nov., sp. nov., isolated from tidal flat sediment.</title>
        <authorList>
            <person name="Jiayan W."/>
        </authorList>
    </citation>
    <scope>NUCLEOTIDE SEQUENCE</scope>
    <source>
        <strain evidence="2">Z1-6</strain>
    </source>
</reference>
<dbReference type="Proteomes" id="UP001145087">
    <property type="component" value="Unassembled WGS sequence"/>
</dbReference>
<evidence type="ECO:0000313" key="3">
    <source>
        <dbReference type="Proteomes" id="UP001145087"/>
    </source>
</evidence>
<proteinExistence type="predicted"/>
<keyword evidence="3" id="KW-1185">Reference proteome</keyword>
<keyword evidence="1" id="KW-0732">Signal</keyword>
<accession>A0A9X3FA59</accession>
<dbReference type="PROSITE" id="PS51257">
    <property type="entry name" value="PROKAR_LIPOPROTEIN"/>
    <property type="match status" value="1"/>
</dbReference>